<evidence type="ECO:0000313" key="1">
    <source>
        <dbReference type="EMBL" id="CUA83164.1"/>
    </source>
</evidence>
<keyword evidence="2" id="KW-1185">Reference proteome</keyword>
<dbReference type="Proteomes" id="UP000243535">
    <property type="component" value="Unassembled WGS sequence"/>
</dbReference>
<dbReference type="OrthoDB" id="9181239at2"/>
<evidence type="ECO:0000313" key="2">
    <source>
        <dbReference type="Proteomes" id="UP000243535"/>
    </source>
</evidence>
<reference evidence="2" key="1">
    <citation type="submission" date="2015-08" db="EMBL/GenBank/DDBJ databases">
        <authorList>
            <person name="Varghese N."/>
        </authorList>
    </citation>
    <scope>NUCLEOTIDE SEQUENCE [LARGE SCALE GENOMIC DNA]</scope>
    <source>
        <strain evidence="2">DSM 17901</strain>
    </source>
</reference>
<dbReference type="EMBL" id="CYHA01000003">
    <property type="protein sequence ID" value="CUA83164.1"/>
    <property type="molecule type" value="Genomic_DNA"/>
</dbReference>
<accession>A0A0K6GX28</accession>
<dbReference type="RefSeq" id="WP_055433842.1">
    <property type="nucleotide sequence ID" value="NZ_CYHA01000003.1"/>
</dbReference>
<protein>
    <submittedName>
        <fullName evidence="1">Uncharacterized protein</fullName>
    </submittedName>
</protein>
<dbReference type="AlphaFoldDB" id="A0A0K6GX28"/>
<sequence>MQFQLAYQPEEDRLMLRVDAEGHRRGFWLTRRLTSLLIPILRQRLESTIGPAVTDEARPWMMALKQVSTRERYAPTLEAPMPLAEAPILAVTVRHGHDEQGRHLLGFFDNHGRGEVYSLSDDLLHLLTQMIDDALPQTDWALEQAFPQHAMARWLEAEGTLQ</sequence>
<name>A0A0K6GX28_9NEIS</name>
<proteinExistence type="predicted"/>
<gene>
    <name evidence="1" type="ORF">Ga0061063_1607</name>
</gene>
<organism evidence="1 2">
    <name type="scientific">Gulbenkiania indica</name>
    <dbReference type="NCBI Taxonomy" id="375574"/>
    <lineage>
        <taxon>Bacteria</taxon>
        <taxon>Pseudomonadati</taxon>
        <taxon>Pseudomonadota</taxon>
        <taxon>Betaproteobacteria</taxon>
        <taxon>Neisseriales</taxon>
        <taxon>Chromobacteriaceae</taxon>
        <taxon>Gulbenkiania</taxon>
    </lineage>
</organism>